<proteinExistence type="predicted"/>
<dbReference type="AlphaFoldDB" id="A0A3A5M8J6"/>
<dbReference type="OrthoDB" id="9761532at2"/>
<dbReference type="PANTHER" id="PTHR43270:SF12">
    <property type="entry name" value="SUCCINYL-DIAMINOPIMELATE DESUCCINYLASE"/>
    <property type="match status" value="1"/>
</dbReference>
<feature type="domain" description="Peptidase M20 dimerisation" evidence="4">
    <location>
        <begin position="217"/>
        <end position="364"/>
    </location>
</feature>
<evidence type="ECO:0000256" key="1">
    <source>
        <dbReference type="ARBA" id="ARBA00022670"/>
    </source>
</evidence>
<dbReference type="InterPro" id="IPR051458">
    <property type="entry name" value="Cyt/Met_Dipeptidase"/>
</dbReference>
<evidence type="ECO:0000313" key="5">
    <source>
        <dbReference type="EMBL" id="RJT81853.1"/>
    </source>
</evidence>
<name>A0A3A5M8J6_9MICC</name>
<keyword evidence="1" id="KW-0645">Protease</keyword>
<dbReference type="Pfam" id="PF01546">
    <property type="entry name" value="Peptidase_M20"/>
    <property type="match status" value="1"/>
</dbReference>
<reference evidence="5 6" key="1">
    <citation type="submission" date="2018-09" db="EMBL/GenBank/DDBJ databases">
        <title>Novel species of Arthrobacter.</title>
        <authorList>
            <person name="Liu Q."/>
            <person name="Xin Y.-H."/>
        </authorList>
    </citation>
    <scope>NUCLEOTIDE SEQUENCE [LARGE SCALE GENOMIC DNA]</scope>
    <source>
        <strain evidence="5 6">Hz2</strain>
    </source>
</reference>
<accession>A0A3A5M8J6</accession>
<evidence type="ECO:0000259" key="4">
    <source>
        <dbReference type="Pfam" id="PF07687"/>
    </source>
</evidence>
<dbReference type="GO" id="GO:0008233">
    <property type="term" value="F:peptidase activity"/>
    <property type="evidence" value="ECO:0007669"/>
    <property type="project" value="UniProtKB-KW"/>
</dbReference>
<dbReference type="Pfam" id="PF07687">
    <property type="entry name" value="M20_dimer"/>
    <property type="match status" value="1"/>
</dbReference>
<dbReference type="InterPro" id="IPR011650">
    <property type="entry name" value="Peptidase_M20_dimer"/>
</dbReference>
<protein>
    <submittedName>
        <fullName evidence="5">Dipeptidase</fullName>
    </submittedName>
</protein>
<dbReference type="InterPro" id="IPR002933">
    <property type="entry name" value="Peptidase_M20"/>
</dbReference>
<keyword evidence="3" id="KW-0378">Hydrolase</keyword>
<comment type="caution">
    <text evidence="5">The sequence shown here is derived from an EMBL/GenBank/DDBJ whole genome shotgun (WGS) entry which is preliminary data.</text>
</comment>
<dbReference type="RefSeq" id="WP_120147673.1">
    <property type="nucleotide sequence ID" value="NZ_QZVT01000002.1"/>
</dbReference>
<sequence length="474" mass="49907">MTSKNPSSEHQPDPADVGEQLRASVDAAFPRIVEQLSGLVAIQGIAWEAFDAHELDRSAEAVAELIRSIGIEDVRILRVDNDGVPGGPAVVARRVAPDGKPTVLLYAHHDVQPPGDPDLWESEPFVATERNGRLYGRGAADDKAGIMAHIGAFGALTEVLGNSFGVGVTLFIEGEEEAGSPTFRSFLETYRDDLEADVIVVADSSNWKVGVPALTTSLRGLVDGTIEVQVLDHAVHSGMFGGPVLDAPTLLARLIATLHDDAGDVAIAGLTSGDHATVDYAEQDYRSDASVLDGVQLAGTGSIASRLWHKPALSIIGMDIPSVALSSNTLLPRARAKFSLRLAPGQEPAAAMDAVRAHVESHAPFGAKVSFTPGETGSPFRTDTTEPASRLALEALEEAWGVQAVEAGMGGSIPFIADLTELFPSAQILITGVEDPDSRAHSANESLHLDEFRKAVLAEAILLARINAGGLSRT</sequence>
<evidence type="ECO:0000313" key="6">
    <source>
        <dbReference type="Proteomes" id="UP000272560"/>
    </source>
</evidence>
<dbReference type="Proteomes" id="UP000272560">
    <property type="component" value="Unassembled WGS sequence"/>
</dbReference>
<dbReference type="EMBL" id="QZVT01000002">
    <property type="protein sequence ID" value="RJT81853.1"/>
    <property type="molecule type" value="Genomic_DNA"/>
</dbReference>
<keyword evidence="2" id="KW-0479">Metal-binding</keyword>
<dbReference type="Gene3D" id="3.40.630.10">
    <property type="entry name" value="Zn peptidases"/>
    <property type="match status" value="1"/>
</dbReference>
<dbReference type="Gene3D" id="3.30.70.360">
    <property type="match status" value="1"/>
</dbReference>
<dbReference type="SUPFAM" id="SSF53187">
    <property type="entry name" value="Zn-dependent exopeptidases"/>
    <property type="match status" value="1"/>
</dbReference>
<dbReference type="NCBIfam" id="NF005914">
    <property type="entry name" value="PRK07907.1"/>
    <property type="match status" value="1"/>
</dbReference>
<dbReference type="PANTHER" id="PTHR43270">
    <property type="entry name" value="BETA-ALA-HIS DIPEPTIDASE"/>
    <property type="match status" value="1"/>
</dbReference>
<dbReference type="GO" id="GO:0006508">
    <property type="term" value="P:proteolysis"/>
    <property type="evidence" value="ECO:0007669"/>
    <property type="project" value="UniProtKB-KW"/>
</dbReference>
<keyword evidence="6" id="KW-1185">Reference proteome</keyword>
<organism evidence="5 6">
    <name type="scientific">Arthrobacter cheniae</name>
    <dbReference type="NCBI Taxonomy" id="1258888"/>
    <lineage>
        <taxon>Bacteria</taxon>
        <taxon>Bacillati</taxon>
        <taxon>Actinomycetota</taxon>
        <taxon>Actinomycetes</taxon>
        <taxon>Micrococcales</taxon>
        <taxon>Micrococcaceae</taxon>
        <taxon>Arthrobacter</taxon>
    </lineage>
</organism>
<gene>
    <name evidence="5" type="ORF">D6T63_03570</name>
</gene>
<evidence type="ECO:0000256" key="2">
    <source>
        <dbReference type="ARBA" id="ARBA00022723"/>
    </source>
</evidence>
<evidence type="ECO:0000256" key="3">
    <source>
        <dbReference type="ARBA" id="ARBA00022801"/>
    </source>
</evidence>
<dbReference type="GO" id="GO:0046872">
    <property type="term" value="F:metal ion binding"/>
    <property type="evidence" value="ECO:0007669"/>
    <property type="project" value="UniProtKB-KW"/>
</dbReference>